<accession>A0A3S4NVK6</accession>
<dbReference type="PROSITE" id="PS51257">
    <property type="entry name" value="PROKAR_LIPOPROTEIN"/>
    <property type="match status" value="1"/>
</dbReference>
<gene>
    <name evidence="2" type="ORF">NCTC10296_00657</name>
</gene>
<protein>
    <submittedName>
        <fullName evidence="2">Uncharacterized protein</fullName>
    </submittedName>
</protein>
<dbReference type="Proteomes" id="UP000279284">
    <property type="component" value="Chromosome"/>
</dbReference>
<proteinExistence type="predicted"/>
<evidence type="ECO:0000313" key="2">
    <source>
        <dbReference type="EMBL" id="VEF00043.1"/>
    </source>
</evidence>
<organism evidence="2 3">
    <name type="scientific">Neisseria canis</name>
    <dbReference type="NCBI Taxonomy" id="493"/>
    <lineage>
        <taxon>Bacteria</taxon>
        <taxon>Pseudomonadati</taxon>
        <taxon>Pseudomonadota</taxon>
        <taxon>Betaproteobacteria</taxon>
        <taxon>Neisseriales</taxon>
        <taxon>Neisseriaceae</taxon>
        <taxon>Neisseria</taxon>
    </lineage>
</organism>
<dbReference type="KEGG" id="nci:NCTC10296_00657"/>
<evidence type="ECO:0000256" key="1">
    <source>
        <dbReference type="SAM" id="SignalP"/>
    </source>
</evidence>
<dbReference type="RefSeq" id="WP_085416075.1">
    <property type="nucleotide sequence ID" value="NZ_CAUJPY010000021.1"/>
</dbReference>
<feature type="chain" id="PRO_5018617995" evidence="1">
    <location>
        <begin position="23"/>
        <end position="73"/>
    </location>
</feature>
<sequence length="73" mass="7814">MQFAGKTFCRAVLLLSAAAATACSPQPRNAIPIEKIGALPPVYDAPDIIGTLGGRKVRMVDYTVQDVMYTDTN</sequence>
<evidence type="ECO:0000313" key="3">
    <source>
        <dbReference type="Proteomes" id="UP000279284"/>
    </source>
</evidence>
<name>A0A3S4NVK6_9NEIS</name>
<feature type="signal peptide" evidence="1">
    <location>
        <begin position="1"/>
        <end position="22"/>
    </location>
</feature>
<dbReference type="EMBL" id="LR134313">
    <property type="protein sequence ID" value="VEF00043.1"/>
    <property type="molecule type" value="Genomic_DNA"/>
</dbReference>
<keyword evidence="3" id="KW-1185">Reference proteome</keyword>
<dbReference type="AlphaFoldDB" id="A0A3S4NVK6"/>
<keyword evidence="1" id="KW-0732">Signal</keyword>
<reference evidence="2 3" key="1">
    <citation type="submission" date="2018-12" db="EMBL/GenBank/DDBJ databases">
        <authorList>
            <consortium name="Pathogen Informatics"/>
        </authorList>
    </citation>
    <scope>NUCLEOTIDE SEQUENCE [LARGE SCALE GENOMIC DNA]</scope>
    <source>
        <strain evidence="2 3">NCTC10296</strain>
    </source>
</reference>